<evidence type="ECO:0000256" key="1">
    <source>
        <dbReference type="SAM" id="MobiDB-lite"/>
    </source>
</evidence>
<reference evidence="2" key="1">
    <citation type="submission" date="2020-05" db="EMBL/GenBank/DDBJ databases">
        <authorList>
            <person name="Chiriac C."/>
            <person name="Salcher M."/>
            <person name="Ghai R."/>
            <person name="Kavagutti S V."/>
        </authorList>
    </citation>
    <scope>NUCLEOTIDE SEQUENCE</scope>
</reference>
<dbReference type="AlphaFoldDB" id="A0A6J7QF32"/>
<dbReference type="EMBL" id="CAFBPF010000127">
    <property type="protein sequence ID" value="CAB5016380.1"/>
    <property type="molecule type" value="Genomic_DNA"/>
</dbReference>
<gene>
    <name evidence="2" type="ORF">UFOPK4071_00999</name>
</gene>
<evidence type="ECO:0000313" key="2">
    <source>
        <dbReference type="EMBL" id="CAB5016380.1"/>
    </source>
</evidence>
<organism evidence="2">
    <name type="scientific">freshwater metagenome</name>
    <dbReference type="NCBI Taxonomy" id="449393"/>
    <lineage>
        <taxon>unclassified sequences</taxon>
        <taxon>metagenomes</taxon>
        <taxon>ecological metagenomes</taxon>
    </lineage>
</organism>
<name>A0A6J7QF32_9ZZZZ</name>
<proteinExistence type="predicted"/>
<feature type="region of interest" description="Disordered" evidence="1">
    <location>
        <begin position="1"/>
        <end position="40"/>
    </location>
</feature>
<accession>A0A6J7QF32</accession>
<sequence length="61" mass="5652">MRPDSSAGASVIALTEALSAPRPGRGEDGENVGSSGSGAPAGFGELGALAALGRGADALAG</sequence>
<protein>
    <submittedName>
        <fullName evidence="2">Unannotated protein</fullName>
    </submittedName>
</protein>